<reference evidence="4" key="1">
    <citation type="submission" date="2021-01" db="EMBL/GenBank/DDBJ databases">
        <authorList>
            <person name="Corre E."/>
            <person name="Pelletier E."/>
            <person name="Niang G."/>
            <person name="Scheremetjew M."/>
            <person name="Finn R."/>
            <person name="Kale V."/>
            <person name="Holt S."/>
            <person name="Cochrane G."/>
            <person name="Meng A."/>
            <person name="Brown T."/>
            <person name="Cohen L."/>
        </authorList>
    </citation>
    <scope>NUCLEOTIDE SEQUENCE</scope>
    <source>
        <strain evidence="4">CCMP1320</strain>
    </source>
</reference>
<feature type="compositionally biased region" description="Pro residues" evidence="1">
    <location>
        <begin position="249"/>
        <end position="261"/>
    </location>
</feature>
<feature type="compositionally biased region" description="Gly residues" evidence="1">
    <location>
        <begin position="477"/>
        <end position="489"/>
    </location>
</feature>
<gene>
    <name evidence="2" type="ORF">DTER00134_LOCUS4871</name>
    <name evidence="3" type="ORF">DTER00134_LOCUS4872</name>
    <name evidence="4" type="ORF">DTER00134_LOCUS4876</name>
</gene>
<feature type="compositionally biased region" description="Low complexity" evidence="1">
    <location>
        <begin position="238"/>
        <end position="248"/>
    </location>
</feature>
<feature type="region of interest" description="Disordered" evidence="1">
    <location>
        <begin position="63"/>
        <end position="87"/>
    </location>
</feature>
<dbReference type="EMBL" id="HBIP01008863">
    <property type="protein sequence ID" value="CAE0489801.1"/>
    <property type="molecule type" value="Transcribed_RNA"/>
</dbReference>
<feature type="region of interest" description="Disordered" evidence="1">
    <location>
        <begin position="474"/>
        <end position="497"/>
    </location>
</feature>
<evidence type="ECO:0000313" key="4">
    <source>
        <dbReference type="EMBL" id="CAE0489805.1"/>
    </source>
</evidence>
<name>A0A6S8IFW1_DUNTE</name>
<feature type="region of interest" description="Disordered" evidence="1">
    <location>
        <begin position="238"/>
        <end position="271"/>
    </location>
</feature>
<proteinExistence type="predicted"/>
<evidence type="ECO:0000313" key="2">
    <source>
        <dbReference type="EMBL" id="CAE0489800.1"/>
    </source>
</evidence>
<dbReference type="EMBL" id="HBIP01008867">
    <property type="protein sequence ID" value="CAE0489805.1"/>
    <property type="molecule type" value="Transcribed_RNA"/>
</dbReference>
<sequence length="626" mass="66504">MDWSCAGSWSAAITHPQVKMRCWTLRLRMLPLACQQRSALSSRPWRMSSVQLPCAPLQPPLCLKEKGTQEDPEGFQTSLQQDGQRQRPLQVLEVNPQPRTSPTAPAQPTPAIQNLAARLCGSIGSEAAKKLGPPKQPGLALQETPATIALTQAFLNLTAIFYDKVPAGSVTPSLKALYFTPEARQILDDISTTVDAIKLAFADDSVIPGMVSKFRAQVMRLAAIVHCAEYALKHPNLTSAPQSAQPSSSVPPTPSTAPPPQHSASSSSPSVTPPISAFISAEYVRYALDLVGWGSTTTLIHVSANPFKSLFAFWNLLTPFTQQAFWERCLVHGPPPPDPSSGAAAATSSRIVADAQRQLSQQYGEGGTAEPRGEEGVEAEEVAGVRKRIRGSGKSTLPFSRQFAVLGLAGLVGREAIIPPERICAQQIAELSQNAEQGRLFHGQQQQQGGVGGAARGGVGQGAVQQGVALVPTHVRGTGGHEGAGGGDQQGQQLQQLQQPVPGVSGTILLHSLLRKLILIKSSASSVLGLCVGMPFFGLGLSWEANIKPQPSIQFNTSMSLYTLPPHVAGQVGSLFKANKMTTVKDGGHPDFARVFNGKKAGPTLLLRLPSCLAWATSSSPWRSRC</sequence>
<dbReference type="AlphaFoldDB" id="A0A6S8IFW1"/>
<accession>A0A6S8IFW1</accession>
<organism evidence="4">
    <name type="scientific">Dunaliella tertiolecta</name>
    <name type="common">Green alga</name>
    <dbReference type="NCBI Taxonomy" id="3047"/>
    <lineage>
        <taxon>Eukaryota</taxon>
        <taxon>Viridiplantae</taxon>
        <taxon>Chlorophyta</taxon>
        <taxon>core chlorophytes</taxon>
        <taxon>Chlorophyceae</taxon>
        <taxon>CS clade</taxon>
        <taxon>Chlamydomonadales</taxon>
        <taxon>Dunaliellaceae</taxon>
        <taxon>Dunaliella</taxon>
    </lineage>
</organism>
<dbReference type="EMBL" id="HBIP01008862">
    <property type="protein sequence ID" value="CAE0489800.1"/>
    <property type="molecule type" value="Transcribed_RNA"/>
</dbReference>
<evidence type="ECO:0000313" key="3">
    <source>
        <dbReference type="EMBL" id="CAE0489801.1"/>
    </source>
</evidence>
<feature type="compositionally biased region" description="Low complexity" evidence="1">
    <location>
        <begin position="262"/>
        <end position="271"/>
    </location>
</feature>
<evidence type="ECO:0000256" key="1">
    <source>
        <dbReference type="SAM" id="MobiDB-lite"/>
    </source>
</evidence>
<protein>
    <submittedName>
        <fullName evidence="4">Uncharacterized protein</fullName>
    </submittedName>
</protein>